<dbReference type="EMBL" id="BMVX01000007">
    <property type="protein sequence ID" value="GGZ62730.1"/>
    <property type="molecule type" value="Genomic_DNA"/>
</dbReference>
<reference evidence="3" key="1">
    <citation type="journal article" date="2014" name="Int. J. Syst. Evol. Microbiol.">
        <title>Complete genome sequence of Corynebacterium casei LMG S-19264T (=DSM 44701T), isolated from a smear-ripened cheese.</title>
        <authorList>
            <consortium name="US DOE Joint Genome Institute (JGI-PGF)"/>
            <person name="Walter F."/>
            <person name="Albersmeier A."/>
            <person name="Kalinowski J."/>
            <person name="Ruckert C."/>
        </authorList>
    </citation>
    <scope>NUCLEOTIDE SEQUENCE</scope>
    <source>
        <strain evidence="3">JCM 4834</strain>
    </source>
</reference>
<dbReference type="RefSeq" id="WP_167536766.1">
    <property type="nucleotide sequence ID" value="NZ_BMVX01000007.1"/>
</dbReference>
<comment type="caution">
    <text evidence="3">The sequence shown here is derived from an EMBL/GenBank/DDBJ whole genome shotgun (WGS) entry which is preliminary data.</text>
</comment>
<feature type="signal peptide" evidence="2">
    <location>
        <begin position="1"/>
        <end position="30"/>
    </location>
</feature>
<gene>
    <name evidence="3" type="ORF">GCM10010371_22740</name>
</gene>
<sequence length="52" mass="5240">MRKRLTQILGTTTAALILAALPLVSSGMQAGHGGSGSDVNVLADHGWGSPKP</sequence>
<accession>A0A918V2Y5</accession>
<organism evidence="3 4">
    <name type="scientific">Streptomyces subrutilus</name>
    <dbReference type="NCBI Taxonomy" id="36818"/>
    <lineage>
        <taxon>Bacteria</taxon>
        <taxon>Bacillati</taxon>
        <taxon>Actinomycetota</taxon>
        <taxon>Actinomycetes</taxon>
        <taxon>Kitasatosporales</taxon>
        <taxon>Streptomycetaceae</taxon>
        <taxon>Streptomyces</taxon>
    </lineage>
</organism>
<evidence type="ECO:0000256" key="2">
    <source>
        <dbReference type="SAM" id="SignalP"/>
    </source>
</evidence>
<name>A0A918V2Y5_9ACTN</name>
<feature type="chain" id="PRO_5037869797" evidence="2">
    <location>
        <begin position="31"/>
        <end position="52"/>
    </location>
</feature>
<feature type="region of interest" description="Disordered" evidence="1">
    <location>
        <begin position="29"/>
        <end position="52"/>
    </location>
</feature>
<dbReference type="Proteomes" id="UP000634660">
    <property type="component" value="Unassembled WGS sequence"/>
</dbReference>
<protein>
    <submittedName>
        <fullName evidence="3">Uncharacterized protein</fullName>
    </submittedName>
</protein>
<evidence type="ECO:0000313" key="3">
    <source>
        <dbReference type="EMBL" id="GGZ62730.1"/>
    </source>
</evidence>
<evidence type="ECO:0000313" key="4">
    <source>
        <dbReference type="Proteomes" id="UP000634660"/>
    </source>
</evidence>
<dbReference type="AlphaFoldDB" id="A0A918V2Y5"/>
<proteinExistence type="predicted"/>
<keyword evidence="2" id="KW-0732">Signal</keyword>
<reference evidence="3" key="2">
    <citation type="submission" date="2020-09" db="EMBL/GenBank/DDBJ databases">
        <authorList>
            <person name="Sun Q."/>
            <person name="Ohkuma M."/>
        </authorList>
    </citation>
    <scope>NUCLEOTIDE SEQUENCE</scope>
    <source>
        <strain evidence="3">JCM 4834</strain>
    </source>
</reference>
<evidence type="ECO:0000256" key="1">
    <source>
        <dbReference type="SAM" id="MobiDB-lite"/>
    </source>
</evidence>